<evidence type="ECO:0008006" key="4">
    <source>
        <dbReference type="Google" id="ProtNLM"/>
    </source>
</evidence>
<organism evidence="3">
    <name type="scientific">viral metagenome</name>
    <dbReference type="NCBI Taxonomy" id="1070528"/>
    <lineage>
        <taxon>unclassified sequences</taxon>
        <taxon>metagenomes</taxon>
        <taxon>organismal metagenomes</taxon>
    </lineage>
</organism>
<sequence>MSNNDTVKSPTIPTPNSMVSPTQNDQRENKVKLSWNDQTETLLRSWSDISSCYNWMHDKSFRKYQKKNFKFSLPVIILSTLTGTLNLALQGYVPADYITYAQAGIGGVNIFTGILTTLQNYFRYAENSESHRNASVGWGKLQRNISIELTYDRLSRKDADSFIKVCRMEYDRLLEQSPIIPTEIISLFKKKYAEQRKQKKKQKENKKQQRKMSKSNNNNKDDNEEFYEDDDNDDDKLILPDVCGELTHTGVYKESLNECTRLDKMLDIKQSEESRLIPEIKDVLLDRLSILEEKLTVSHTPRMEYKPLHEYSLEELQLALDRKDISNIARQRANTINSHTENFVQHTIQKNLEPLNLNIRRLSEQLQKPTLNRVNTTYMADIPIRQQTSRDFSFKDLMKKFEITTTSPMKEIKNETIINNNNKNIEIIENKNLETIENKNLENKKNEVIININEKLNDLDTVINTNIENNEKVLQKADNDSLEVNNNIVENIIVKTDEVVNQGFENVVIDIINKNVEAGQPLLDLIEKEINRENVLEPNIDIKEKPKKNKVELIKGNLIGKSQKKLNTFFMPVKTKEEESIIMEEESIKEESLSSEPSTFEISINENGEESIKLNFIDTDDEDEKK</sequence>
<reference evidence="3" key="1">
    <citation type="journal article" date="2020" name="Nature">
        <title>Giant virus diversity and host interactions through global metagenomics.</title>
        <authorList>
            <person name="Schulz F."/>
            <person name="Roux S."/>
            <person name="Paez-Espino D."/>
            <person name="Jungbluth S."/>
            <person name="Walsh D.A."/>
            <person name="Denef V.J."/>
            <person name="McMahon K.D."/>
            <person name="Konstantinidis K.T."/>
            <person name="Eloe-Fadrosh E.A."/>
            <person name="Kyrpides N.C."/>
            <person name="Woyke T."/>
        </authorList>
    </citation>
    <scope>NUCLEOTIDE SEQUENCE</scope>
    <source>
        <strain evidence="3">GVMAG-M-3300023179-92</strain>
    </source>
</reference>
<feature type="compositionally biased region" description="Basic residues" evidence="1">
    <location>
        <begin position="197"/>
        <end position="213"/>
    </location>
</feature>
<feature type="transmembrane region" description="Helical" evidence="2">
    <location>
        <begin position="71"/>
        <end position="93"/>
    </location>
</feature>
<feature type="compositionally biased region" description="Acidic residues" evidence="1">
    <location>
        <begin position="222"/>
        <end position="233"/>
    </location>
</feature>
<keyword evidence="2" id="KW-0812">Transmembrane</keyword>
<keyword evidence="2" id="KW-0472">Membrane</keyword>
<accession>A0A6C0HE74</accession>
<dbReference type="AlphaFoldDB" id="A0A6C0HE74"/>
<feature type="region of interest" description="Disordered" evidence="1">
    <location>
        <begin position="1"/>
        <end position="29"/>
    </location>
</feature>
<proteinExistence type="predicted"/>
<evidence type="ECO:0000256" key="1">
    <source>
        <dbReference type="SAM" id="MobiDB-lite"/>
    </source>
</evidence>
<keyword evidence="2" id="KW-1133">Transmembrane helix</keyword>
<evidence type="ECO:0000256" key="2">
    <source>
        <dbReference type="SAM" id="Phobius"/>
    </source>
</evidence>
<feature type="compositionally biased region" description="Polar residues" evidence="1">
    <location>
        <begin position="1"/>
        <end position="24"/>
    </location>
</feature>
<name>A0A6C0HE74_9ZZZZ</name>
<dbReference type="NCBIfam" id="NF033632">
    <property type="entry name" value="SLATT_4"/>
    <property type="match status" value="1"/>
</dbReference>
<evidence type="ECO:0000313" key="3">
    <source>
        <dbReference type="EMBL" id="QHT78799.1"/>
    </source>
</evidence>
<protein>
    <recommendedName>
        <fullName evidence="4">SMODS and SLOG-associating 2TM effector domain-containing protein</fullName>
    </recommendedName>
</protein>
<feature type="region of interest" description="Disordered" evidence="1">
    <location>
        <begin position="196"/>
        <end position="233"/>
    </location>
</feature>
<dbReference type="EMBL" id="MN739938">
    <property type="protein sequence ID" value="QHT78799.1"/>
    <property type="molecule type" value="Genomic_DNA"/>
</dbReference>